<evidence type="ECO:0008006" key="3">
    <source>
        <dbReference type="Google" id="ProtNLM"/>
    </source>
</evidence>
<reference evidence="1" key="1">
    <citation type="submission" date="2021-04" db="EMBL/GenBank/DDBJ databases">
        <title>Pseudonocardia sp. nov., isolated from sandy soil of mangrove forest.</title>
        <authorList>
            <person name="Zan Z."/>
            <person name="Huang R."/>
            <person name="Liu W."/>
        </authorList>
    </citation>
    <scope>NUCLEOTIDE SEQUENCE</scope>
    <source>
        <strain evidence="1">S2-4</strain>
    </source>
</reference>
<protein>
    <recommendedName>
        <fullName evidence="3">DUF2613 domain-containing protein</fullName>
    </recommendedName>
</protein>
<dbReference type="EMBL" id="JAGSOV010000023">
    <property type="protein sequence ID" value="MCO1655520.1"/>
    <property type="molecule type" value="Genomic_DNA"/>
</dbReference>
<gene>
    <name evidence="1" type="ORF">KDL28_10690</name>
</gene>
<dbReference type="RefSeq" id="WP_252437375.1">
    <property type="nucleotide sequence ID" value="NZ_JAGSOV010000023.1"/>
</dbReference>
<proteinExistence type="predicted"/>
<organism evidence="1 2">
    <name type="scientific">Pseudonocardia humida</name>
    <dbReference type="NCBI Taxonomy" id="2800819"/>
    <lineage>
        <taxon>Bacteria</taxon>
        <taxon>Bacillati</taxon>
        <taxon>Actinomycetota</taxon>
        <taxon>Actinomycetes</taxon>
        <taxon>Pseudonocardiales</taxon>
        <taxon>Pseudonocardiaceae</taxon>
        <taxon>Pseudonocardia</taxon>
    </lineage>
</organism>
<evidence type="ECO:0000313" key="2">
    <source>
        <dbReference type="Proteomes" id="UP001165283"/>
    </source>
</evidence>
<dbReference type="Proteomes" id="UP001165283">
    <property type="component" value="Unassembled WGS sequence"/>
</dbReference>
<accession>A0ABT0ZXX3</accession>
<sequence length="55" mass="5312">MNAAPARGSLLISAVTAVALGVAIGVAGVFTVAAVAGQAPEAQATTVEVLEYGTR</sequence>
<keyword evidence="2" id="KW-1185">Reference proteome</keyword>
<name>A0ABT0ZXX3_9PSEU</name>
<comment type="caution">
    <text evidence="1">The sequence shown here is derived from an EMBL/GenBank/DDBJ whole genome shotgun (WGS) entry which is preliminary data.</text>
</comment>
<evidence type="ECO:0000313" key="1">
    <source>
        <dbReference type="EMBL" id="MCO1655520.1"/>
    </source>
</evidence>